<evidence type="ECO:0000256" key="9">
    <source>
        <dbReference type="ARBA" id="ARBA00022989"/>
    </source>
</evidence>
<evidence type="ECO:0000256" key="14">
    <source>
        <dbReference type="SAM" id="Phobius"/>
    </source>
</evidence>
<evidence type="ECO:0000313" key="15">
    <source>
        <dbReference type="EMBL" id="OAY78292.1"/>
    </source>
</evidence>
<protein>
    <recommendedName>
        <fullName evidence="12">phytol kinase</fullName>
        <ecNumber evidence="12">2.7.1.182</ecNumber>
    </recommendedName>
</protein>
<name>A0A199VM82_ANACO</name>
<gene>
    <name evidence="15" type="ORF">ACMD2_21984</name>
</gene>
<proteinExistence type="inferred from homology"/>
<accession>A0A199VM82</accession>
<feature type="transmembrane region" description="Helical" evidence="14">
    <location>
        <begin position="106"/>
        <end position="127"/>
    </location>
</feature>
<dbReference type="GO" id="GO:0010276">
    <property type="term" value="F:phytol kinase activity"/>
    <property type="evidence" value="ECO:0007669"/>
    <property type="project" value="UniProtKB-EC"/>
</dbReference>
<keyword evidence="9 14" id="KW-1133">Transmembrane helix</keyword>
<evidence type="ECO:0000256" key="1">
    <source>
        <dbReference type="ARBA" id="ARBA00004508"/>
    </source>
</evidence>
<evidence type="ECO:0000256" key="3">
    <source>
        <dbReference type="ARBA" id="ARBA00022528"/>
    </source>
</evidence>
<dbReference type="PANTHER" id="PTHR32523:SF8">
    <property type="entry name" value="DOLICHOL KINASE"/>
    <property type="match status" value="1"/>
</dbReference>
<sequence length="337" mass="36958">MWRGVAAHSPLLLRALPPPPPPLLLVPTTNTTTTTTSLAPLLRASSPAPPRLRRVAAAAAAMHDGAAAALVMGGAYSLVLAFDKLSERHIVEQMCSRYRNATYEIYVAPFLAILKYLIVLSTTCSFLKQSLSRKIVHVLSGILFMSSWPFFSSSAAARYFAAIVPLLNCIRLLTHGLRLFTNEALIKSVTREGKPEELLRGPLYYVIVLLFCVLVFWRDSPVGVVSLSMMSGGDGFADIVGRRYGAIKLPYNRKKSWVGSISMFLSGFLFSIGMLFYFSCFGYICLDWERAIWKVALVSFAATLVESLPISDVLDDNISVPLASMLTAFLVFGSSPQ</sequence>
<dbReference type="EMBL" id="LSRQ01001330">
    <property type="protein sequence ID" value="OAY78292.1"/>
    <property type="molecule type" value="Genomic_DNA"/>
</dbReference>
<evidence type="ECO:0000256" key="10">
    <source>
        <dbReference type="ARBA" id="ARBA00023136"/>
    </source>
</evidence>
<evidence type="ECO:0000256" key="7">
    <source>
        <dbReference type="ARBA" id="ARBA00022777"/>
    </source>
</evidence>
<comment type="catalytic activity">
    <reaction evidence="13">
        <text>phytol + CTP = phytyl phosphate + CDP + H(+)</text>
        <dbReference type="Rhea" id="RHEA:38055"/>
        <dbReference type="ChEBI" id="CHEBI:15378"/>
        <dbReference type="ChEBI" id="CHEBI:17327"/>
        <dbReference type="ChEBI" id="CHEBI:37563"/>
        <dbReference type="ChEBI" id="CHEBI:58069"/>
        <dbReference type="ChEBI" id="CHEBI:75483"/>
        <dbReference type="EC" id="2.7.1.182"/>
    </reaction>
</comment>
<dbReference type="EC" id="2.7.1.182" evidence="12"/>
<feature type="transmembrane region" description="Helical" evidence="14">
    <location>
        <begin position="157"/>
        <end position="177"/>
    </location>
</feature>
<feature type="transmembrane region" description="Helical" evidence="14">
    <location>
        <begin position="55"/>
        <end position="79"/>
    </location>
</feature>
<dbReference type="AlphaFoldDB" id="A0A199VM82"/>
<dbReference type="PANTHER" id="PTHR32523">
    <property type="entry name" value="PHYTOL KINASE 1, CHLOROPLASTIC"/>
    <property type="match status" value="1"/>
</dbReference>
<keyword evidence="5" id="KW-0808">Transferase</keyword>
<dbReference type="GO" id="GO:0010189">
    <property type="term" value="P:vitamin E biosynthetic process"/>
    <property type="evidence" value="ECO:0007669"/>
    <property type="project" value="TreeGrafter"/>
</dbReference>
<dbReference type="Proteomes" id="UP000092600">
    <property type="component" value="Unassembled WGS sequence"/>
</dbReference>
<evidence type="ECO:0000256" key="2">
    <source>
        <dbReference type="ARBA" id="ARBA00010794"/>
    </source>
</evidence>
<feature type="transmembrane region" description="Helical" evidence="14">
    <location>
        <begin position="257"/>
        <end position="279"/>
    </location>
</feature>
<evidence type="ECO:0000256" key="8">
    <source>
        <dbReference type="ARBA" id="ARBA00022946"/>
    </source>
</evidence>
<keyword evidence="6 14" id="KW-0812">Transmembrane</keyword>
<dbReference type="InterPro" id="IPR039606">
    <property type="entry name" value="Phytol/farnesol_kinase"/>
</dbReference>
<comment type="caution">
    <text evidence="15">The sequence shown here is derived from an EMBL/GenBank/DDBJ whole genome shotgun (WGS) entry which is preliminary data.</text>
</comment>
<evidence type="ECO:0000256" key="5">
    <source>
        <dbReference type="ARBA" id="ARBA00022679"/>
    </source>
</evidence>
<keyword evidence="10 14" id="KW-0472">Membrane</keyword>
<reference evidence="15 16" key="1">
    <citation type="journal article" date="2016" name="DNA Res.">
        <title>The draft genome of MD-2 pineapple using hybrid error correction of long reads.</title>
        <authorList>
            <person name="Redwan R.M."/>
            <person name="Saidin A."/>
            <person name="Kumar S.V."/>
        </authorList>
    </citation>
    <scope>NUCLEOTIDE SEQUENCE [LARGE SCALE GENOMIC DNA]</scope>
    <source>
        <strain evidence="16">cv. MD2</strain>
        <tissue evidence="15">Leaf</tissue>
    </source>
</reference>
<feature type="transmembrane region" description="Helical" evidence="14">
    <location>
        <begin position="198"/>
        <end position="217"/>
    </location>
</feature>
<comment type="similarity">
    <text evidence="2">Belongs to the polyprenol kinase family.</text>
</comment>
<dbReference type="STRING" id="4615.A0A199VM82"/>
<evidence type="ECO:0000256" key="13">
    <source>
        <dbReference type="ARBA" id="ARBA00048889"/>
    </source>
</evidence>
<keyword evidence="7 15" id="KW-0418">Kinase</keyword>
<comment type="pathway">
    <text evidence="11">Cofactor biosynthesis; tocopherol biosynthesis.</text>
</comment>
<dbReference type="GO" id="GO:0031969">
    <property type="term" value="C:chloroplast membrane"/>
    <property type="evidence" value="ECO:0007669"/>
    <property type="project" value="UniProtKB-SubCell"/>
</dbReference>
<evidence type="ECO:0000256" key="11">
    <source>
        <dbReference type="ARBA" id="ARBA00024015"/>
    </source>
</evidence>
<keyword evidence="4" id="KW-0934">Plastid</keyword>
<keyword evidence="3" id="KW-0150">Chloroplast</keyword>
<comment type="subcellular location">
    <subcellularLocation>
        <location evidence="1">Plastid</location>
        <location evidence="1">Chloroplast membrane</location>
        <topology evidence="1">Multi-pass membrane protein</topology>
    </subcellularLocation>
</comment>
<evidence type="ECO:0000256" key="6">
    <source>
        <dbReference type="ARBA" id="ARBA00022692"/>
    </source>
</evidence>
<evidence type="ECO:0000313" key="16">
    <source>
        <dbReference type="Proteomes" id="UP000092600"/>
    </source>
</evidence>
<keyword evidence="8" id="KW-0809">Transit peptide</keyword>
<evidence type="ECO:0000256" key="4">
    <source>
        <dbReference type="ARBA" id="ARBA00022640"/>
    </source>
</evidence>
<evidence type="ECO:0000256" key="12">
    <source>
        <dbReference type="ARBA" id="ARBA00039024"/>
    </source>
</evidence>
<organism evidence="15 16">
    <name type="scientific">Ananas comosus</name>
    <name type="common">Pineapple</name>
    <name type="synonym">Ananas ananas</name>
    <dbReference type="NCBI Taxonomy" id="4615"/>
    <lineage>
        <taxon>Eukaryota</taxon>
        <taxon>Viridiplantae</taxon>
        <taxon>Streptophyta</taxon>
        <taxon>Embryophyta</taxon>
        <taxon>Tracheophyta</taxon>
        <taxon>Spermatophyta</taxon>
        <taxon>Magnoliopsida</taxon>
        <taxon>Liliopsida</taxon>
        <taxon>Poales</taxon>
        <taxon>Bromeliaceae</taxon>
        <taxon>Bromelioideae</taxon>
        <taxon>Ananas</taxon>
    </lineage>
</organism>